<dbReference type="InterPro" id="IPR012893">
    <property type="entry name" value="HipA-like_C"/>
</dbReference>
<dbReference type="InterPro" id="IPR052028">
    <property type="entry name" value="HipA_Ser/Thr_kinase"/>
</dbReference>
<reference evidence="4" key="1">
    <citation type="submission" date="2018-06" db="EMBL/GenBank/DDBJ databases">
        <authorList>
            <person name="Zhirakovskaya E."/>
        </authorList>
    </citation>
    <scope>NUCLEOTIDE SEQUENCE</scope>
</reference>
<name>A0A3B0XG51_9ZZZZ</name>
<proteinExistence type="predicted"/>
<feature type="domain" description="HipA-like C-terminal" evidence="3">
    <location>
        <begin position="177"/>
        <end position="376"/>
    </location>
</feature>
<keyword evidence="1" id="KW-0808">Transferase</keyword>
<dbReference type="PANTHER" id="PTHR37419:SF1">
    <property type="entry name" value="SERINE_THREONINE-PROTEIN KINASE TOXIN HIPA"/>
    <property type="match status" value="1"/>
</dbReference>
<dbReference type="GO" id="GO:0005829">
    <property type="term" value="C:cytosol"/>
    <property type="evidence" value="ECO:0007669"/>
    <property type="project" value="TreeGrafter"/>
</dbReference>
<evidence type="ECO:0000259" key="3">
    <source>
        <dbReference type="Pfam" id="PF07804"/>
    </source>
</evidence>
<dbReference type="Gene3D" id="1.10.1070.20">
    <property type="match status" value="1"/>
</dbReference>
<organism evidence="4">
    <name type="scientific">hydrothermal vent metagenome</name>
    <dbReference type="NCBI Taxonomy" id="652676"/>
    <lineage>
        <taxon>unclassified sequences</taxon>
        <taxon>metagenomes</taxon>
        <taxon>ecological metagenomes</taxon>
    </lineage>
</organism>
<dbReference type="AlphaFoldDB" id="A0A3B0XG51"/>
<evidence type="ECO:0000256" key="2">
    <source>
        <dbReference type="ARBA" id="ARBA00022777"/>
    </source>
</evidence>
<evidence type="ECO:0000256" key="1">
    <source>
        <dbReference type="ARBA" id="ARBA00022679"/>
    </source>
</evidence>
<accession>A0A3B0XG51</accession>
<gene>
    <name evidence="4" type="ORF">MNBD_GAMMA08-918</name>
</gene>
<dbReference type="PANTHER" id="PTHR37419">
    <property type="entry name" value="SERINE/THREONINE-PROTEIN KINASE TOXIN HIPA"/>
    <property type="match status" value="1"/>
</dbReference>
<dbReference type="Pfam" id="PF07804">
    <property type="entry name" value="HipA_C"/>
    <property type="match status" value="1"/>
</dbReference>
<protein>
    <recommendedName>
        <fullName evidence="3">HipA-like C-terminal domain-containing protein</fullName>
    </recommendedName>
</protein>
<keyword evidence="2" id="KW-0418">Kinase</keyword>
<dbReference type="GO" id="GO:0004674">
    <property type="term" value="F:protein serine/threonine kinase activity"/>
    <property type="evidence" value="ECO:0007669"/>
    <property type="project" value="TreeGrafter"/>
</dbReference>
<sequence>MDREAVIWTSIGDAPMKMGRLNVTDEECRFNYDPAYLETNLPGMGVLHNPELIGRNPLVWKRTEYFPVFPELKSLIPPDNEQNFQRKLILAYLAKIDVAPAIGFETDWEILMVAGHGGIGHNDVFKDDETAKKWYEDSEPAPFYKMDESFGFSLKEFLSWMDNDADMIINAIGPTPSVGGAVPKLLLSIPSTGWDCRIALPTKKTTNDRTDVILKFEQTNQYPGIIDLEALALDIHKEAGFEVPRYWKTSINGIKAIAIERFDRNEFNKPVFMETVLSVMASGDKTITNNHSSSYDRIADAIDKITVPFVHDPVKAKEYVFKRLILSFLTGNGDLHLENMSIIELQGERFFSPVYDPTPMRAYKIHDMLSPMPFGNYGEFATNDEDMVDFDEALLRLLKKYSISKPRGRAIVEASLEVTNDYLQRVNALQSVTDDSKKILETAVVFVRKKLQKFLVTPSSSS</sequence>
<dbReference type="EMBL" id="UOFH01000351">
    <property type="protein sequence ID" value="VAW66641.1"/>
    <property type="molecule type" value="Genomic_DNA"/>
</dbReference>
<evidence type="ECO:0000313" key="4">
    <source>
        <dbReference type="EMBL" id="VAW66641.1"/>
    </source>
</evidence>